<dbReference type="InterPro" id="IPR023267">
    <property type="entry name" value="RCMT"/>
</dbReference>
<keyword evidence="3 5" id="KW-0949">S-adenosyl-L-methionine</keyword>
<keyword evidence="8" id="KW-1185">Reference proteome</keyword>
<dbReference type="GO" id="GO:0001510">
    <property type="term" value="P:RNA methylation"/>
    <property type="evidence" value="ECO:0007669"/>
    <property type="project" value="InterPro"/>
</dbReference>
<evidence type="ECO:0000256" key="4">
    <source>
        <dbReference type="ARBA" id="ARBA00022884"/>
    </source>
</evidence>
<name>A0A2T4JW77_9RHOB</name>
<dbReference type="PANTHER" id="PTHR22807">
    <property type="entry name" value="NOP2 YEAST -RELATED NOL1/NOP2/FMU SUN DOMAIN-CONTAINING"/>
    <property type="match status" value="1"/>
</dbReference>
<evidence type="ECO:0000256" key="1">
    <source>
        <dbReference type="ARBA" id="ARBA00022603"/>
    </source>
</evidence>
<dbReference type="SUPFAM" id="SSF53335">
    <property type="entry name" value="S-adenosyl-L-methionine-dependent methyltransferases"/>
    <property type="match status" value="1"/>
</dbReference>
<dbReference type="GO" id="GO:0008173">
    <property type="term" value="F:RNA methyltransferase activity"/>
    <property type="evidence" value="ECO:0007669"/>
    <property type="project" value="InterPro"/>
</dbReference>
<dbReference type="PRINTS" id="PR02008">
    <property type="entry name" value="RCMTFAMILY"/>
</dbReference>
<dbReference type="AlphaFoldDB" id="A0A2T4JW77"/>
<dbReference type="GO" id="GO:0003723">
    <property type="term" value="F:RNA binding"/>
    <property type="evidence" value="ECO:0007669"/>
    <property type="project" value="UniProtKB-UniRule"/>
</dbReference>
<dbReference type="EMBL" id="PZKG01000029">
    <property type="protein sequence ID" value="PTE22136.1"/>
    <property type="molecule type" value="Genomic_DNA"/>
</dbReference>
<keyword evidence="4 5" id="KW-0694">RNA-binding</keyword>
<dbReference type="PROSITE" id="PS51686">
    <property type="entry name" value="SAM_MT_RSMB_NOP"/>
    <property type="match status" value="1"/>
</dbReference>
<keyword evidence="1 5" id="KW-0489">Methyltransferase</keyword>
<proteinExistence type="inferred from homology"/>
<dbReference type="PANTHER" id="PTHR22807:SF53">
    <property type="entry name" value="RIBOSOMAL RNA SMALL SUBUNIT METHYLTRANSFERASE B-RELATED"/>
    <property type="match status" value="1"/>
</dbReference>
<evidence type="ECO:0000259" key="6">
    <source>
        <dbReference type="PROSITE" id="PS51686"/>
    </source>
</evidence>
<dbReference type="Proteomes" id="UP000241010">
    <property type="component" value="Unassembled WGS sequence"/>
</dbReference>
<dbReference type="Gene3D" id="3.30.70.1170">
    <property type="entry name" value="Sun protein, domain 3"/>
    <property type="match status" value="1"/>
</dbReference>
<dbReference type="InterPro" id="IPR049560">
    <property type="entry name" value="MeTrfase_RsmB-F_NOP2_cat"/>
</dbReference>
<protein>
    <submittedName>
        <fullName evidence="7">SAM-dependent methyltransferase</fullName>
    </submittedName>
</protein>
<dbReference type="InterPro" id="IPR054728">
    <property type="entry name" value="RsmB-like_ferredoxin"/>
</dbReference>
<organism evidence="7 8">
    <name type="scientific">Cereibacter changlensis JA139</name>
    <dbReference type="NCBI Taxonomy" id="1188249"/>
    <lineage>
        <taxon>Bacteria</taxon>
        <taxon>Pseudomonadati</taxon>
        <taxon>Pseudomonadota</taxon>
        <taxon>Alphaproteobacteria</taxon>
        <taxon>Rhodobacterales</taxon>
        <taxon>Paracoccaceae</taxon>
        <taxon>Cereibacter</taxon>
    </lineage>
</organism>
<feature type="binding site" evidence="5">
    <location>
        <position position="247"/>
    </location>
    <ligand>
        <name>S-adenosyl-L-methionine</name>
        <dbReference type="ChEBI" id="CHEBI:59789"/>
    </ligand>
</feature>
<feature type="domain" description="SAM-dependent MTase RsmB/NOP-type" evidence="6">
    <location>
        <begin position="134"/>
        <end position="386"/>
    </location>
</feature>
<evidence type="ECO:0000313" key="8">
    <source>
        <dbReference type="Proteomes" id="UP000241010"/>
    </source>
</evidence>
<dbReference type="Pfam" id="PF22458">
    <property type="entry name" value="RsmF-B_ferredox"/>
    <property type="match status" value="1"/>
</dbReference>
<evidence type="ECO:0000313" key="7">
    <source>
        <dbReference type="EMBL" id="PTE22136.1"/>
    </source>
</evidence>
<accession>A0A2T4JW77</accession>
<gene>
    <name evidence="7" type="ORF">C5F48_08780</name>
</gene>
<dbReference type="Pfam" id="PF01189">
    <property type="entry name" value="Methyltr_RsmB-F"/>
    <property type="match status" value="1"/>
</dbReference>
<dbReference type="Gene3D" id="3.40.50.150">
    <property type="entry name" value="Vaccinia Virus protein VP39"/>
    <property type="match status" value="1"/>
</dbReference>
<reference evidence="7 8" key="1">
    <citation type="submission" date="2018-03" db="EMBL/GenBank/DDBJ databases">
        <title>Cereibacter changlensis.</title>
        <authorList>
            <person name="Meyer T.E."/>
            <person name="Miller S."/>
            <person name="Lodha T."/>
            <person name="Gandham S."/>
            <person name="Chintalapati S."/>
            <person name="Chintalapati V.R."/>
        </authorList>
    </citation>
    <scope>NUCLEOTIDE SEQUENCE [LARGE SCALE GENOMIC DNA]</scope>
    <source>
        <strain evidence="7 8">JA139</strain>
    </source>
</reference>
<feature type="binding site" evidence="5">
    <location>
        <position position="287"/>
    </location>
    <ligand>
        <name>S-adenosyl-L-methionine</name>
        <dbReference type="ChEBI" id="CHEBI:59789"/>
    </ligand>
</feature>
<evidence type="ECO:0000256" key="5">
    <source>
        <dbReference type="PROSITE-ProRule" id="PRU01023"/>
    </source>
</evidence>
<keyword evidence="2 5" id="KW-0808">Transferase</keyword>
<feature type="active site" description="Nucleophile" evidence="5">
    <location>
        <position position="340"/>
    </location>
</feature>
<feature type="binding site" evidence="5">
    <location>
        <position position="271"/>
    </location>
    <ligand>
        <name>S-adenosyl-L-methionine</name>
        <dbReference type="ChEBI" id="CHEBI:59789"/>
    </ligand>
</feature>
<sequence length="386" mass="40889">MTPSARLSAAIEILDRVLAGASAEQALTNWGRASRFAGSGDRAAVRDLVFEALRCRRSFAAMGGLGGRGLILGGLRAAGTDPAGLFTGEGHAPAPLTEEELEPRPPLSELEALDCPDWLAPQLRDSLGERFAPVMQALRHRAPVFLRVNTARCSLEEARQRLAVEAIIAEPHPLAATALQVTAGARKIHASRIYAEGLVELQDAASQAVVEALPLVAGQRVLDYCAGGGGKTLAMAARARLALFAHDADPGRMRDLPVRAERAGERVALLDGAAVSRQAPFDLVLADAPCSGSGSWRRAPEAKWALTEARLQALCALQADILDRVAPLVAPGGHLAYATCSLLSVENEAQVEAFLVRHPGWQRRDQRVLTPLDGGDGFFLSLLAAP</sequence>
<evidence type="ECO:0000256" key="3">
    <source>
        <dbReference type="ARBA" id="ARBA00022691"/>
    </source>
</evidence>
<dbReference type="OrthoDB" id="9810297at2"/>
<comment type="caution">
    <text evidence="5">Lacks conserved residue(s) required for the propagation of feature annotation.</text>
</comment>
<dbReference type="InterPro" id="IPR029063">
    <property type="entry name" value="SAM-dependent_MTases_sf"/>
</dbReference>
<evidence type="ECO:0000256" key="2">
    <source>
        <dbReference type="ARBA" id="ARBA00022679"/>
    </source>
</evidence>
<comment type="caution">
    <text evidence="7">The sequence shown here is derived from an EMBL/GenBank/DDBJ whole genome shotgun (WGS) entry which is preliminary data.</text>
</comment>
<dbReference type="RefSeq" id="WP_107663555.1">
    <property type="nucleotide sequence ID" value="NZ_PZKG01000029.1"/>
</dbReference>
<dbReference type="InterPro" id="IPR001678">
    <property type="entry name" value="MeTrfase_RsmB-F_NOP2_dom"/>
</dbReference>
<comment type="similarity">
    <text evidence="5">Belongs to the class I-like SAM-binding methyltransferase superfamily. RsmB/NOP family.</text>
</comment>